<dbReference type="KEGG" id="mru:mru_2124"/>
<keyword evidence="2" id="KW-1185">Reference proteome</keyword>
<gene>
    <name evidence="1" type="ordered locus">mru_2124</name>
</gene>
<evidence type="ECO:0000313" key="1">
    <source>
        <dbReference type="EMBL" id="ADC47974.1"/>
    </source>
</evidence>
<organism evidence="1 2">
    <name type="scientific">Methanobrevibacter ruminantium (strain ATCC 35063 / DSM 1093 / JCM 13430 / OCM 146 / M1)</name>
    <name type="common">Methanobacterium ruminantium</name>
    <dbReference type="NCBI Taxonomy" id="634498"/>
    <lineage>
        <taxon>Archaea</taxon>
        <taxon>Methanobacteriati</taxon>
        <taxon>Methanobacteriota</taxon>
        <taxon>Methanomada group</taxon>
        <taxon>Methanobacteria</taxon>
        <taxon>Methanobacteriales</taxon>
        <taxon>Methanobacteriaceae</taxon>
        <taxon>Methanobrevibacter</taxon>
    </lineage>
</organism>
<dbReference type="Proteomes" id="UP000008680">
    <property type="component" value="Chromosome"/>
</dbReference>
<dbReference type="HOGENOM" id="CLU_1912373_0_0_2"/>
<dbReference type="AlphaFoldDB" id="D3E100"/>
<name>D3E100_METRM</name>
<proteinExistence type="predicted"/>
<protein>
    <submittedName>
        <fullName evidence="1">Uncharacterized protein</fullName>
    </submittedName>
</protein>
<accession>D3E100</accession>
<reference evidence="1 2" key="1">
    <citation type="journal article" date="2010" name="PLoS ONE">
        <title>The genome sequence of the rumen methanogen Methanobrevibacter ruminantium reveals new possibilities for controlling ruminant methane emissions.</title>
        <authorList>
            <person name="Leahy S.C."/>
            <person name="Kelly W.J."/>
            <person name="Altermann E."/>
            <person name="Ronimus R.S."/>
            <person name="Yeoman C.J."/>
            <person name="Pacheco D.M."/>
            <person name="Li D."/>
            <person name="Kong Z."/>
            <person name="McTavish S."/>
            <person name="Sang C."/>
            <person name="Lambie S.C."/>
            <person name="Janssen P.H."/>
            <person name="Dey D."/>
            <person name="Attwood G.T."/>
        </authorList>
    </citation>
    <scope>NUCLEOTIDE SEQUENCE [LARGE SCALE GENOMIC DNA]</scope>
    <source>
        <strain evidence="2">ATCC 35063 / DSM 1093 / JCM 13430 / OCM 146 / M1</strain>
    </source>
</reference>
<sequence>MFEAGMIALPTGLPGLALLGLGTVLTAYGSGMFDDLGTDHPGYAKPENQLNFGLSMGLNFIGLGASEGLARGVLYKEVQEKLVTGFVPSIKAYGKTIMDESLGKGNAKISTVIWAYVENSVILAIENSINGG</sequence>
<dbReference type="GeneID" id="8771805"/>
<evidence type="ECO:0000313" key="2">
    <source>
        <dbReference type="Proteomes" id="UP000008680"/>
    </source>
</evidence>
<dbReference type="EMBL" id="CP001719">
    <property type="protein sequence ID" value="ADC47974.1"/>
    <property type="molecule type" value="Genomic_DNA"/>
</dbReference>
<dbReference type="RefSeq" id="WP_012956922.1">
    <property type="nucleotide sequence ID" value="NC_013790.1"/>
</dbReference>
<dbReference type="PATRIC" id="fig|634498.28.peg.2126"/>